<proteinExistence type="predicted"/>
<name>A0A5N7MKG8_9HYPH</name>
<dbReference type="AlphaFoldDB" id="A0A5N7MKG8"/>
<gene>
    <name evidence="1" type="ORF">FS320_19580</name>
</gene>
<evidence type="ECO:0000313" key="1">
    <source>
        <dbReference type="EMBL" id="MPR27338.1"/>
    </source>
</evidence>
<dbReference type="OrthoDB" id="8020428at2"/>
<comment type="caution">
    <text evidence="1">The sequence shown here is derived from an EMBL/GenBank/DDBJ whole genome shotgun (WGS) entry which is preliminary data.</text>
</comment>
<dbReference type="EMBL" id="VOSK01000084">
    <property type="protein sequence ID" value="MPR27338.1"/>
    <property type="molecule type" value="Genomic_DNA"/>
</dbReference>
<reference evidence="1 2" key="1">
    <citation type="journal article" date="2019" name="Syst. Appl. Microbiol.">
        <title>Microvirga tunisiensis sp. nov., a root nodule symbiotic bacterium isolated from Lupinus micranthus and L. luteus grown in Northern Tunisia.</title>
        <authorList>
            <person name="Msaddak A."/>
            <person name="Rejili M."/>
            <person name="Duran D."/>
            <person name="Mars M."/>
            <person name="Palacios J.M."/>
            <person name="Ruiz-Argueso T."/>
            <person name="Rey L."/>
            <person name="Imperial J."/>
        </authorList>
    </citation>
    <scope>NUCLEOTIDE SEQUENCE [LARGE SCALE GENOMIC DNA]</scope>
    <source>
        <strain evidence="1 2">Lmie10</strain>
    </source>
</reference>
<dbReference type="Proteomes" id="UP000403266">
    <property type="component" value="Unassembled WGS sequence"/>
</dbReference>
<evidence type="ECO:0000313" key="2">
    <source>
        <dbReference type="Proteomes" id="UP000403266"/>
    </source>
</evidence>
<accession>A0A5N7MKG8</accession>
<keyword evidence="2" id="KW-1185">Reference proteome</keyword>
<protein>
    <submittedName>
        <fullName evidence="1">Uncharacterized protein</fullName>
    </submittedName>
</protein>
<organism evidence="1 2">
    <name type="scientific">Microvirga tunisiensis</name>
    <dbReference type="NCBI Taxonomy" id="2108360"/>
    <lineage>
        <taxon>Bacteria</taxon>
        <taxon>Pseudomonadati</taxon>
        <taxon>Pseudomonadota</taxon>
        <taxon>Alphaproteobacteria</taxon>
        <taxon>Hyphomicrobiales</taxon>
        <taxon>Methylobacteriaceae</taxon>
        <taxon>Microvirga</taxon>
    </lineage>
</organism>
<dbReference type="RefSeq" id="WP_152713520.1">
    <property type="nucleotide sequence ID" value="NZ_VOSJ01000084.1"/>
</dbReference>
<sequence>MATHVEHSRLQKAPNRSRVYSPDILPLLQTVLADLADIDFAFEKSLETIKHSPADEERKSEMIASLWRQHREQRAPYIRELAALRERIETTFI</sequence>